<sequence length="513" mass="52072">MNAHSPLSFALPGSDRVIVVGAGVAGLATALRLSPRPVTLVTASSLGSGTATGWAQGGIAAAMAEDDAAALHAADTEAAGAGLTDPAVALRVAQAGPGLIDWLVDLGAPFDRDAAGALALGLEAAHSRRRIVRAGGDSTGRMVLDTLLKAVARTPSIEILVGTVRGLLQDESGAVAGLICERDGASVRLAARSVVLATGGLGSLYASTTNPRGATGRGLALAARAGATLRDMEFVQFHPTAISVGLDPMPLATEALRGEGARLIDGAGEPVMAGIAGGDLAPRDVVARAIFQARRRGTEVFLDCRGALGARMATRFPTVAGLCAASGIDPQRQPIPVRPAAHYHMGGIKVDGTGASTVPGLFACGEVASTGLHGANRLASNSLLEAMAFAPWIAEAVASVPAPGPASIAEPCRRDDADHDAIRRIMEADVGVVRDAEGLTDALRHLAPAARQGSDAALTGLMVATSALSRHESRGAHWRSDHPEQAPARHSEVTLAEVWRIAETASADAVASV</sequence>
<reference evidence="12" key="1">
    <citation type="submission" date="2019-12" db="EMBL/GenBank/DDBJ databases">
        <authorList>
            <person name="Cremers G."/>
        </authorList>
    </citation>
    <scope>NUCLEOTIDE SEQUENCE</scope>
    <source>
        <strain evidence="12">Mbul1</strain>
    </source>
</reference>
<dbReference type="AlphaFoldDB" id="A0A679IVV6"/>
<dbReference type="InterPro" id="IPR036188">
    <property type="entry name" value="FAD/NAD-bd_sf"/>
</dbReference>
<comment type="catalytic activity">
    <reaction evidence="9">
        <text>L-aspartate + O2 = iminosuccinate + H2O2</text>
        <dbReference type="Rhea" id="RHEA:25876"/>
        <dbReference type="ChEBI" id="CHEBI:15379"/>
        <dbReference type="ChEBI" id="CHEBI:16240"/>
        <dbReference type="ChEBI" id="CHEBI:29991"/>
        <dbReference type="ChEBI" id="CHEBI:77875"/>
        <dbReference type="EC" id="1.4.3.16"/>
    </reaction>
    <physiologicalReaction direction="left-to-right" evidence="9">
        <dbReference type="Rhea" id="RHEA:25877"/>
    </physiologicalReaction>
</comment>
<evidence type="ECO:0000256" key="7">
    <source>
        <dbReference type="ARBA" id="ARBA00022827"/>
    </source>
</evidence>
<dbReference type="Pfam" id="PF02910">
    <property type="entry name" value="Succ_DH_flav_C"/>
    <property type="match status" value="1"/>
</dbReference>
<dbReference type="Pfam" id="PF00890">
    <property type="entry name" value="FAD_binding_2"/>
    <property type="match status" value="1"/>
</dbReference>
<dbReference type="Gene3D" id="1.20.58.100">
    <property type="entry name" value="Fumarate reductase/succinate dehydrogenase flavoprotein-like, C-terminal domain"/>
    <property type="match status" value="1"/>
</dbReference>
<proteinExistence type="inferred from homology"/>
<dbReference type="InterPro" id="IPR015939">
    <property type="entry name" value="Fum_Rdtase/Succ_DH_flav-like_C"/>
</dbReference>
<dbReference type="UniPathway" id="UPA00253">
    <property type="reaction ID" value="UER00326"/>
</dbReference>
<dbReference type="Gene3D" id="3.90.700.10">
    <property type="entry name" value="Succinate dehydrogenase/fumarate reductase flavoprotein, catalytic domain"/>
    <property type="match status" value="1"/>
</dbReference>
<evidence type="ECO:0000313" key="12">
    <source>
        <dbReference type="EMBL" id="CAA2099654.1"/>
    </source>
</evidence>
<dbReference type="GO" id="GO:0008734">
    <property type="term" value="F:L-aspartate oxidase activity"/>
    <property type="evidence" value="ECO:0007669"/>
    <property type="project" value="UniProtKB-EC"/>
</dbReference>
<evidence type="ECO:0000256" key="1">
    <source>
        <dbReference type="ARBA" id="ARBA00001974"/>
    </source>
</evidence>
<evidence type="ECO:0000259" key="11">
    <source>
        <dbReference type="Pfam" id="PF02910"/>
    </source>
</evidence>
<dbReference type="SUPFAM" id="SSF46977">
    <property type="entry name" value="Succinate dehydrogenase/fumarate reductase flavoprotein C-terminal domain"/>
    <property type="match status" value="1"/>
</dbReference>
<name>A0A679IVV6_9HYPH</name>
<keyword evidence="5" id="KW-0285">Flavoprotein</keyword>
<dbReference type="EMBL" id="LR743504">
    <property type="protein sequence ID" value="CAA2099654.1"/>
    <property type="molecule type" value="Genomic_DNA"/>
</dbReference>
<dbReference type="InterPro" id="IPR005288">
    <property type="entry name" value="NadB"/>
</dbReference>
<dbReference type="EC" id="1.4.3.16" evidence="4"/>
<evidence type="ECO:0000256" key="2">
    <source>
        <dbReference type="ARBA" id="ARBA00004950"/>
    </source>
</evidence>
<feature type="domain" description="Fumarate reductase/succinate dehydrogenase flavoprotein-like C-terminal" evidence="11">
    <location>
        <begin position="459"/>
        <end position="497"/>
    </location>
</feature>
<keyword evidence="6" id="KW-0662">Pyridine nucleotide biosynthesis</keyword>
<dbReference type="SUPFAM" id="SSF51905">
    <property type="entry name" value="FAD/NAD(P)-binding domain"/>
    <property type="match status" value="1"/>
</dbReference>
<evidence type="ECO:0000256" key="4">
    <source>
        <dbReference type="ARBA" id="ARBA00012173"/>
    </source>
</evidence>
<dbReference type="NCBIfam" id="NF005701">
    <property type="entry name" value="PRK07512.1"/>
    <property type="match status" value="1"/>
</dbReference>
<feature type="domain" description="FAD-dependent oxidoreductase 2 FAD-binding" evidence="10">
    <location>
        <begin position="17"/>
        <end position="383"/>
    </location>
</feature>
<comment type="similarity">
    <text evidence="3">Belongs to the FAD-dependent oxidoreductase 2 family. NadB subfamily.</text>
</comment>
<evidence type="ECO:0000256" key="9">
    <source>
        <dbReference type="ARBA" id="ARBA00048305"/>
    </source>
</evidence>
<dbReference type="PANTHER" id="PTHR42716">
    <property type="entry name" value="L-ASPARTATE OXIDASE"/>
    <property type="match status" value="1"/>
</dbReference>
<protein>
    <recommendedName>
        <fullName evidence="4">L-aspartate oxidase</fullName>
        <ecNumber evidence="4">1.4.3.16</ecNumber>
    </recommendedName>
</protein>
<organism evidence="12">
    <name type="scientific">Methylobacterium bullatum</name>
    <dbReference type="NCBI Taxonomy" id="570505"/>
    <lineage>
        <taxon>Bacteria</taxon>
        <taxon>Pseudomonadati</taxon>
        <taxon>Pseudomonadota</taxon>
        <taxon>Alphaproteobacteria</taxon>
        <taxon>Hyphomicrobiales</taxon>
        <taxon>Methylobacteriaceae</taxon>
        <taxon>Methylobacterium</taxon>
    </lineage>
</organism>
<comment type="pathway">
    <text evidence="2">Cofactor biosynthesis; NAD(+) biosynthesis; iminoaspartate from L-aspartate (oxidase route): step 1/1.</text>
</comment>
<dbReference type="SUPFAM" id="SSF56425">
    <property type="entry name" value="Succinate dehydrogenase/fumarate reductase flavoprotein, catalytic domain"/>
    <property type="match status" value="1"/>
</dbReference>
<dbReference type="Gene3D" id="3.50.50.60">
    <property type="entry name" value="FAD/NAD(P)-binding domain"/>
    <property type="match status" value="1"/>
</dbReference>
<dbReference type="InterPro" id="IPR003953">
    <property type="entry name" value="FAD-dep_OxRdtase_2_FAD-bd"/>
</dbReference>
<keyword evidence="7" id="KW-0274">FAD</keyword>
<evidence type="ECO:0000256" key="6">
    <source>
        <dbReference type="ARBA" id="ARBA00022642"/>
    </source>
</evidence>
<evidence type="ECO:0000256" key="8">
    <source>
        <dbReference type="ARBA" id="ARBA00023002"/>
    </source>
</evidence>
<comment type="cofactor">
    <cofactor evidence="1">
        <name>FAD</name>
        <dbReference type="ChEBI" id="CHEBI:57692"/>
    </cofactor>
</comment>
<dbReference type="PANTHER" id="PTHR42716:SF2">
    <property type="entry name" value="L-ASPARTATE OXIDASE, CHLOROPLASTIC"/>
    <property type="match status" value="1"/>
</dbReference>
<dbReference type="InterPro" id="IPR027477">
    <property type="entry name" value="Succ_DH/fumarate_Rdtase_cat_sf"/>
</dbReference>
<evidence type="ECO:0000256" key="5">
    <source>
        <dbReference type="ARBA" id="ARBA00022630"/>
    </source>
</evidence>
<dbReference type="GO" id="GO:0034628">
    <property type="term" value="P:'de novo' NAD+ biosynthetic process from L-aspartate"/>
    <property type="evidence" value="ECO:0007669"/>
    <property type="project" value="TreeGrafter"/>
</dbReference>
<dbReference type="InterPro" id="IPR037099">
    <property type="entry name" value="Fum_R/Succ_DH_flav-like_C_sf"/>
</dbReference>
<keyword evidence="8 12" id="KW-0560">Oxidoreductase</keyword>
<gene>
    <name evidence="12" type="primary">nadB</name>
    <name evidence="12" type="ORF">MBUL_00262</name>
</gene>
<dbReference type="PRINTS" id="PR00368">
    <property type="entry name" value="FADPNR"/>
</dbReference>
<accession>A0A679IVV6</accession>
<evidence type="ECO:0000256" key="3">
    <source>
        <dbReference type="ARBA" id="ARBA00008562"/>
    </source>
</evidence>
<evidence type="ECO:0000259" key="10">
    <source>
        <dbReference type="Pfam" id="PF00890"/>
    </source>
</evidence>